<keyword evidence="7" id="KW-1185">Reference proteome</keyword>
<keyword evidence="4" id="KW-0472">Membrane</keyword>
<keyword evidence="4" id="KW-0812">Transmembrane</keyword>
<feature type="transmembrane region" description="Helical" evidence="4">
    <location>
        <begin position="314"/>
        <end position="335"/>
    </location>
</feature>
<dbReference type="InterPro" id="IPR001190">
    <property type="entry name" value="SRCR"/>
</dbReference>
<evidence type="ECO:0000256" key="4">
    <source>
        <dbReference type="SAM" id="Phobius"/>
    </source>
</evidence>
<dbReference type="SUPFAM" id="SSF56487">
    <property type="entry name" value="SRCR-like"/>
    <property type="match status" value="1"/>
</dbReference>
<evidence type="ECO:0000256" key="2">
    <source>
        <dbReference type="PROSITE-ProRule" id="PRU00196"/>
    </source>
</evidence>
<feature type="domain" description="SRCR" evidence="5">
    <location>
        <begin position="4"/>
        <end position="101"/>
    </location>
</feature>
<gene>
    <name evidence="6" type="ORF">OKIOD_LOCUS6782</name>
</gene>
<keyword evidence="4" id="KW-1133">Transmembrane helix</keyword>
<dbReference type="InterPro" id="IPR036772">
    <property type="entry name" value="SRCR-like_dom_sf"/>
</dbReference>
<organism evidence="6 7">
    <name type="scientific">Oikopleura dioica</name>
    <name type="common">Tunicate</name>
    <dbReference type="NCBI Taxonomy" id="34765"/>
    <lineage>
        <taxon>Eukaryota</taxon>
        <taxon>Metazoa</taxon>
        <taxon>Chordata</taxon>
        <taxon>Tunicata</taxon>
        <taxon>Appendicularia</taxon>
        <taxon>Copelata</taxon>
        <taxon>Oikopleuridae</taxon>
        <taxon>Oikopleura</taxon>
    </lineage>
</organism>
<evidence type="ECO:0000259" key="5">
    <source>
        <dbReference type="PROSITE" id="PS50287"/>
    </source>
</evidence>
<protein>
    <submittedName>
        <fullName evidence="6">Oidioi.mRNA.OKI2018_I69.XSR.g15224.t1.cds</fullName>
    </submittedName>
</protein>
<evidence type="ECO:0000256" key="1">
    <source>
        <dbReference type="ARBA" id="ARBA00023157"/>
    </source>
</evidence>
<accession>A0ABN7SLA1</accession>
<feature type="disulfide bond" evidence="2">
    <location>
        <begin position="68"/>
        <end position="78"/>
    </location>
</feature>
<proteinExistence type="predicted"/>
<name>A0ABN7SLA1_OIKDI</name>
<dbReference type="EMBL" id="OU015569">
    <property type="protein sequence ID" value="CAG5097770.1"/>
    <property type="molecule type" value="Genomic_DNA"/>
</dbReference>
<evidence type="ECO:0000256" key="3">
    <source>
        <dbReference type="SAM" id="MobiDB-lite"/>
    </source>
</evidence>
<reference evidence="6 7" key="1">
    <citation type="submission" date="2021-04" db="EMBL/GenBank/DDBJ databases">
        <authorList>
            <person name="Bliznina A."/>
        </authorList>
    </citation>
    <scope>NUCLEOTIDE SEQUENCE [LARGE SCALE GENOMIC DNA]</scope>
</reference>
<comment type="caution">
    <text evidence="2">Lacks conserved residue(s) required for the propagation of feature annotation.</text>
</comment>
<dbReference type="Proteomes" id="UP001158576">
    <property type="component" value="Chromosome XSR"/>
</dbReference>
<feature type="compositionally biased region" description="Basic and acidic residues" evidence="3">
    <location>
        <begin position="351"/>
        <end position="361"/>
    </location>
</feature>
<evidence type="ECO:0000313" key="7">
    <source>
        <dbReference type="Proteomes" id="UP001158576"/>
    </source>
</evidence>
<evidence type="ECO:0000313" key="6">
    <source>
        <dbReference type="EMBL" id="CAG5097770.1"/>
    </source>
</evidence>
<feature type="region of interest" description="Disordered" evidence="3">
    <location>
        <begin position="344"/>
        <end position="367"/>
    </location>
</feature>
<keyword evidence="1 2" id="KW-1015">Disulfide bond</keyword>
<dbReference type="Gene3D" id="3.10.250.10">
    <property type="entry name" value="SRCR-like domain"/>
    <property type="match status" value="1"/>
</dbReference>
<dbReference type="PROSITE" id="PS50287">
    <property type="entry name" value="SRCR_2"/>
    <property type="match status" value="1"/>
</dbReference>
<sequence length="367" mass="41525">MENFRLLGGSEGTLLVERSGRFYPVCGAMFKRSHQQRLASSICRELGFGEVLFVGSKEEKDESDEYVCEKWENACEKCLDSFLIVGGKCSKEKHDKPSSCSFKYSSQYGQGSCIKNKKRQKHGEWSDWSQCDPTEQFFRHRSRECQKGSICKGHWLEMSPGCRCIEDKVLSTESSFDYYSYESSDSSSIDSSTLEVALDNADKETEVFDPSYLDYYSARAPRPQVEKKKYKESFCYDTHLFKRSKRSLLCESSTKSTTTRINKSTSTTATMKPLVEDDLSEISVQLRHPEVPISDESLEQGGFMLGFSFGENTLLIGTISIGFLLLILIAIVYVLRVINKPANKSESGEVSEDKIDSREEGDVFACQ</sequence>